<evidence type="ECO:0000313" key="7">
    <source>
        <dbReference type="Proteomes" id="UP001172738"/>
    </source>
</evidence>
<keyword evidence="4" id="KW-0472">Membrane</keyword>
<dbReference type="Pfam" id="PF00553">
    <property type="entry name" value="CBM_2"/>
    <property type="match status" value="1"/>
</dbReference>
<protein>
    <submittedName>
        <fullName evidence="6">Cellulose binding domain-containing protein</fullName>
    </submittedName>
</protein>
<dbReference type="SUPFAM" id="SSF49384">
    <property type="entry name" value="Carbohydrate-binding domain"/>
    <property type="match status" value="1"/>
</dbReference>
<dbReference type="Proteomes" id="UP001172738">
    <property type="component" value="Unassembled WGS sequence"/>
</dbReference>
<feature type="region of interest" description="Disordered" evidence="3">
    <location>
        <begin position="47"/>
        <end position="86"/>
    </location>
</feature>
<dbReference type="Gene3D" id="2.60.40.290">
    <property type="match status" value="1"/>
</dbReference>
<keyword evidence="4" id="KW-0812">Transmembrane</keyword>
<dbReference type="EMBL" id="JAUHPV010000012">
    <property type="protein sequence ID" value="MDN4474143.1"/>
    <property type="molecule type" value="Genomic_DNA"/>
</dbReference>
<accession>A0ABT8G4U6</accession>
<name>A0ABT8G4U6_9MICO</name>
<dbReference type="InterPro" id="IPR001919">
    <property type="entry name" value="CBD2"/>
</dbReference>
<evidence type="ECO:0000256" key="1">
    <source>
        <dbReference type="ARBA" id="ARBA00022801"/>
    </source>
</evidence>
<keyword evidence="4" id="KW-1133">Transmembrane helix</keyword>
<feature type="compositionally biased region" description="Polar residues" evidence="3">
    <location>
        <begin position="47"/>
        <end position="64"/>
    </location>
</feature>
<dbReference type="RefSeq" id="WP_301130316.1">
    <property type="nucleotide sequence ID" value="NZ_JAUHPV010000012.1"/>
</dbReference>
<dbReference type="PROSITE" id="PS51173">
    <property type="entry name" value="CBM2"/>
    <property type="match status" value="1"/>
</dbReference>
<evidence type="ECO:0000256" key="4">
    <source>
        <dbReference type="SAM" id="Phobius"/>
    </source>
</evidence>
<evidence type="ECO:0000259" key="5">
    <source>
        <dbReference type="PROSITE" id="PS51173"/>
    </source>
</evidence>
<keyword evidence="7" id="KW-1185">Reference proteome</keyword>
<keyword evidence="1" id="KW-0378">Hydrolase</keyword>
<keyword evidence="2" id="KW-0326">Glycosidase</keyword>
<proteinExistence type="predicted"/>
<dbReference type="SMART" id="SM00637">
    <property type="entry name" value="CBD_II"/>
    <property type="match status" value="1"/>
</dbReference>
<dbReference type="InterPro" id="IPR008965">
    <property type="entry name" value="CBM2/CBM3_carb-bd_dom_sf"/>
</dbReference>
<feature type="transmembrane region" description="Helical" evidence="4">
    <location>
        <begin position="20"/>
        <end position="41"/>
    </location>
</feature>
<comment type="caution">
    <text evidence="6">The sequence shown here is derived from an EMBL/GenBank/DDBJ whole genome shotgun (WGS) entry which is preliminary data.</text>
</comment>
<dbReference type="InterPro" id="IPR012291">
    <property type="entry name" value="CBM2_carb-bd_dom_sf"/>
</dbReference>
<organism evidence="6 7">
    <name type="scientific">Demequina zhanjiangensis</name>
    <dbReference type="NCBI Taxonomy" id="3051659"/>
    <lineage>
        <taxon>Bacteria</taxon>
        <taxon>Bacillati</taxon>
        <taxon>Actinomycetota</taxon>
        <taxon>Actinomycetes</taxon>
        <taxon>Micrococcales</taxon>
        <taxon>Demequinaceae</taxon>
        <taxon>Demequina</taxon>
    </lineage>
</organism>
<sequence>MSMLHEGGLVERTTRTRTVAWAAGSLVVGALLGSGVTWAVISGQGDSSTEAVGQASPTPSSTVVESAPADEHADATPTAPIPEDATDGCTAVVTSHESWEGGFKVEVELTAGSEDLEGWTASVQVGPDAQVGSSWRTRPISVDEGVATFGPEEYNTSVDAGAKIDFGFDGSGDLTEDVRASCFTEQ</sequence>
<evidence type="ECO:0000256" key="3">
    <source>
        <dbReference type="SAM" id="MobiDB-lite"/>
    </source>
</evidence>
<reference evidence="6" key="1">
    <citation type="submission" date="2023-06" db="EMBL/GenBank/DDBJ databases">
        <title>SYSU T00b26.</title>
        <authorList>
            <person name="Gao L."/>
            <person name="Fang B.-Z."/>
            <person name="Li W.-J."/>
        </authorList>
    </citation>
    <scope>NUCLEOTIDE SEQUENCE</scope>
    <source>
        <strain evidence="6">SYSU T00b26</strain>
    </source>
</reference>
<feature type="domain" description="CBM2" evidence="5">
    <location>
        <begin position="82"/>
        <end position="185"/>
    </location>
</feature>
<evidence type="ECO:0000256" key="2">
    <source>
        <dbReference type="ARBA" id="ARBA00023295"/>
    </source>
</evidence>
<gene>
    <name evidence="6" type="ORF">QQX04_14170</name>
</gene>
<evidence type="ECO:0000313" key="6">
    <source>
        <dbReference type="EMBL" id="MDN4474143.1"/>
    </source>
</evidence>